<dbReference type="Gene3D" id="3.40.50.300">
    <property type="entry name" value="P-loop containing nucleotide triphosphate hydrolases"/>
    <property type="match status" value="1"/>
</dbReference>
<reference evidence="5 6" key="1">
    <citation type="journal article" date="2023" name="Sci. Data">
        <title>Genome assembly of the Korean intertidal mud-creeper Batillaria attramentaria.</title>
        <authorList>
            <person name="Patra A.K."/>
            <person name="Ho P.T."/>
            <person name="Jun S."/>
            <person name="Lee S.J."/>
            <person name="Kim Y."/>
            <person name="Won Y.J."/>
        </authorList>
    </citation>
    <scope>NUCLEOTIDE SEQUENCE [LARGE SCALE GENOMIC DNA]</scope>
    <source>
        <strain evidence="5">Wonlab-2016</strain>
    </source>
</reference>
<dbReference type="InterPro" id="IPR045058">
    <property type="entry name" value="GIMA/IAN/Toc"/>
</dbReference>
<accession>A0ABD0JTL9</accession>
<evidence type="ECO:0000259" key="4">
    <source>
        <dbReference type="PROSITE" id="PS51720"/>
    </source>
</evidence>
<name>A0ABD0JTL9_9CAEN</name>
<dbReference type="PROSITE" id="PS51720">
    <property type="entry name" value="G_AIG1"/>
    <property type="match status" value="1"/>
</dbReference>
<dbReference type="AlphaFoldDB" id="A0ABD0JTL9"/>
<evidence type="ECO:0000256" key="1">
    <source>
        <dbReference type="ARBA" id="ARBA00008535"/>
    </source>
</evidence>
<keyword evidence="2" id="KW-0547">Nucleotide-binding</keyword>
<comment type="caution">
    <text evidence="5">The sequence shown here is derived from an EMBL/GenBank/DDBJ whole genome shotgun (WGS) entry which is preliminary data.</text>
</comment>
<keyword evidence="6" id="KW-1185">Reference proteome</keyword>
<sequence>MACSGALKQIRVVLIGKTGAGKSSLGNSLIGPKHFKVGRGLSSETTECSYNTGSRDNFEFQVVDTPGLCDTHRPEEDIYREVGKSVALATPGPHIILMVLRCDRRFTKEEYDAYAALKKLFSDTMCRHMIVIFNGLDTFAEDDDDEPDLSELRAALELQMMPGKASDKLRQVINESQGGYFGMNNKASKAVKDQQMKDLVDKMVTLMQQNGNACYSSDLVEEINRRIDEMVRERMRMATNKTEAQVTEEVKGDISKGKVSPGLFESLGGMVKYAAERARSAASDICAVM</sequence>
<evidence type="ECO:0000313" key="5">
    <source>
        <dbReference type="EMBL" id="KAK7478034.1"/>
    </source>
</evidence>
<dbReference type="Proteomes" id="UP001519460">
    <property type="component" value="Unassembled WGS sequence"/>
</dbReference>
<organism evidence="5 6">
    <name type="scientific">Batillaria attramentaria</name>
    <dbReference type="NCBI Taxonomy" id="370345"/>
    <lineage>
        <taxon>Eukaryota</taxon>
        <taxon>Metazoa</taxon>
        <taxon>Spiralia</taxon>
        <taxon>Lophotrochozoa</taxon>
        <taxon>Mollusca</taxon>
        <taxon>Gastropoda</taxon>
        <taxon>Caenogastropoda</taxon>
        <taxon>Sorbeoconcha</taxon>
        <taxon>Cerithioidea</taxon>
        <taxon>Batillariidae</taxon>
        <taxon>Batillaria</taxon>
    </lineage>
</organism>
<evidence type="ECO:0000313" key="6">
    <source>
        <dbReference type="Proteomes" id="UP001519460"/>
    </source>
</evidence>
<dbReference type="InterPro" id="IPR027417">
    <property type="entry name" value="P-loop_NTPase"/>
</dbReference>
<feature type="domain" description="AIG1-type G" evidence="4">
    <location>
        <begin position="7"/>
        <end position="224"/>
    </location>
</feature>
<evidence type="ECO:0000256" key="3">
    <source>
        <dbReference type="ARBA" id="ARBA00023134"/>
    </source>
</evidence>
<dbReference type="EMBL" id="JACVVK020000335">
    <property type="protein sequence ID" value="KAK7478034.1"/>
    <property type="molecule type" value="Genomic_DNA"/>
</dbReference>
<dbReference type="GO" id="GO:0005525">
    <property type="term" value="F:GTP binding"/>
    <property type="evidence" value="ECO:0007669"/>
    <property type="project" value="UniProtKB-KW"/>
</dbReference>
<protein>
    <recommendedName>
        <fullName evidence="4">AIG1-type G domain-containing protein</fullName>
    </recommendedName>
</protein>
<dbReference type="PANTHER" id="PTHR10903:SF184">
    <property type="entry name" value="GTP-BINDING PROTEIN A"/>
    <property type="match status" value="1"/>
</dbReference>
<dbReference type="InterPro" id="IPR006703">
    <property type="entry name" value="G_AIG1"/>
</dbReference>
<dbReference type="SUPFAM" id="SSF52540">
    <property type="entry name" value="P-loop containing nucleoside triphosphate hydrolases"/>
    <property type="match status" value="1"/>
</dbReference>
<comment type="similarity">
    <text evidence="1">Belongs to the TRAFAC class TrmE-Era-EngA-EngB-Septin-like GTPase superfamily. AIG1/Toc34/Toc159-like paraseptin GTPase family. IAN subfamily.</text>
</comment>
<dbReference type="FunFam" id="3.40.50.300:FF:000366">
    <property type="entry name" value="GTPase, IMAP family member 2"/>
    <property type="match status" value="1"/>
</dbReference>
<dbReference type="Pfam" id="PF04548">
    <property type="entry name" value="AIG1"/>
    <property type="match status" value="1"/>
</dbReference>
<dbReference type="PANTHER" id="PTHR10903">
    <property type="entry name" value="GTPASE, IMAP FAMILY MEMBER-RELATED"/>
    <property type="match status" value="1"/>
</dbReference>
<evidence type="ECO:0000256" key="2">
    <source>
        <dbReference type="ARBA" id="ARBA00022741"/>
    </source>
</evidence>
<keyword evidence="3" id="KW-0342">GTP-binding</keyword>
<proteinExistence type="inferred from homology"/>
<gene>
    <name evidence="5" type="ORF">BaRGS_00030710</name>
</gene>